<evidence type="ECO:0000256" key="6">
    <source>
        <dbReference type="RuleBase" id="RU003930"/>
    </source>
</evidence>
<dbReference type="AlphaFoldDB" id="A0A4Z0PBJ6"/>
<feature type="domain" description="Large ribosomal subunit protein uL5 C-terminal" evidence="8">
    <location>
        <begin position="84"/>
        <end position="177"/>
    </location>
</feature>
<dbReference type="Pfam" id="PF00673">
    <property type="entry name" value="Ribosomal_L5_C"/>
    <property type="match status" value="1"/>
</dbReference>
<dbReference type="NCBIfam" id="NF000585">
    <property type="entry name" value="PRK00010.1"/>
    <property type="match status" value="1"/>
</dbReference>
<evidence type="ECO:0000256" key="4">
    <source>
        <dbReference type="ARBA" id="ARBA00035245"/>
    </source>
</evidence>
<dbReference type="RefSeq" id="WP_135431263.1">
    <property type="nucleotide sequence ID" value="NZ_SRLA01000001.1"/>
</dbReference>
<evidence type="ECO:0000259" key="7">
    <source>
        <dbReference type="Pfam" id="PF00281"/>
    </source>
</evidence>
<dbReference type="Gene3D" id="3.30.1440.10">
    <property type="match status" value="1"/>
</dbReference>
<evidence type="ECO:0000256" key="5">
    <source>
        <dbReference type="HAMAP-Rule" id="MF_01333"/>
    </source>
</evidence>
<comment type="function">
    <text evidence="5">This is 1 of the proteins that bind and probably mediate the attachment of the 5S RNA into the large ribosomal subunit, where it forms part of the central protuberance. In the 70S ribosome it contacts protein S13 of the 30S subunit (bridge B1b), connecting the 2 subunits; this bridge is implicated in subunit movement. Contacts the P site tRNA; the 5S rRNA and some of its associated proteins might help stabilize positioning of ribosome-bound tRNAs.</text>
</comment>
<dbReference type="InterPro" id="IPR002132">
    <property type="entry name" value="Ribosomal_uL5"/>
</dbReference>
<protein>
    <recommendedName>
        <fullName evidence="4 5">Large ribosomal subunit protein uL5</fullName>
    </recommendedName>
</protein>
<dbReference type="InterPro" id="IPR031309">
    <property type="entry name" value="Ribosomal_uL5_C"/>
</dbReference>
<comment type="subunit">
    <text evidence="5">Part of the 50S ribosomal subunit; part of the 5S rRNA/L5/L18/L25 subcomplex. Contacts the 5S rRNA and the P site tRNA. Forms a bridge to the 30S subunit in the 70S ribosome.</text>
</comment>
<accession>A0A4Z0PBJ6</accession>
<keyword evidence="5" id="KW-0694">RNA-binding</keyword>
<evidence type="ECO:0000256" key="3">
    <source>
        <dbReference type="ARBA" id="ARBA00023274"/>
    </source>
</evidence>
<dbReference type="GO" id="GO:0005840">
    <property type="term" value="C:ribosome"/>
    <property type="evidence" value="ECO:0007669"/>
    <property type="project" value="UniProtKB-KW"/>
</dbReference>
<organism evidence="9 10">
    <name type="scientific">Hymenobacter fodinae</name>
    <dbReference type="NCBI Taxonomy" id="2510796"/>
    <lineage>
        <taxon>Bacteria</taxon>
        <taxon>Pseudomonadati</taxon>
        <taxon>Bacteroidota</taxon>
        <taxon>Cytophagia</taxon>
        <taxon>Cytophagales</taxon>
        <taxon>Hymenobacteraceae</taxon>
        <taxon>Hymenobacter</taxon>
    </lineage>
</organism>
<feature type="domain" description="Large ribosomal subunit protein uL5 N-terminal" evidence="7">
    <location>
        <begin position="25"/>
        <end position="80"/>
    </location>
</feature>
<dbReference type="GO" id="GO:0000049">
    <property type="term" value="F:tRNA binding"/>
    <property type="evidence" value="ECO:0007669"/>
    <property type="project" value="UniProtKB-UniRule"/>
</dbReference>
<dbReference type="HAMAP" id="MF_01333_B">
    <property type="entry name" value="Ribosomal_uL5_B"/>
    <property type="match status" value="1"/>
</dbReference>
<dbReference type="InterPro" id="IPR020930">
    <property type="entry name" value="Ribosomal_uL5_bac-type"/>
</dbReference>
<dbReference type="InterPro" id="IPR020929">
    <property type="entry name" value="Ribosomal_uL5_CS"/>
</dbReference>
<dbReference type="PANTHER" id="PTHR11994">
    <property type="entry name" value="60S RIBOSOMAL PROTEIN L11-RELATED"/>
    <property type="match status" value="1"/>
</dbReference>
<gene>
    <name evidence="5 9" type="primary">rplE</name>
    <name evidence="9" type="ORF">EU556_04110</name>
</gene>
<dbReference type="GO" id="GO:0019843">
    <property type="term" value="F:rRNA binding"/>
    <property type="evidence" value="ECO:0007669"/>
    <property type="project" value="UniProtKB-UniRule"/>
</dbReference>
<sequence length="184" mass="20626">MARLKEKYQKEVVPALQEKFQFKSIMQVPRITKICINRGIGAAVADKKLVDNGVDELTTITGQKAVATIAKRSVSNFKLREGMPIGARVTLRGEQMYEFMDRLLTVALPRVRDFKGINDKGFDGRGNYTLGIKEQIIFPEISIDKIKSISGMDITFVTTAENDEQSYELLKAFGMPFANAKKQS</sequence>
<dbReference type="FunFam" id="3.30.1440.10:FF:000001">
    <property type="entry name" value="50S ribosomal protein L5"/>
    <property type="match status" value="1"/>
</dbReference>
<evidence type="ECO:0000256" key="2">
    <source>
        <dbReference type="ARBA" id="ARBA00022980"/>
    </source>
</evidence>
<keyword evidence="2 5" id="KW-0689">Ribosomal protein</keyword>
<keyword evidence="3 5" id="KW-0687">Ribonucleoprotein</keyword>
<comment type="similarity">
    <text evidence="1 5 6">Belongs to the universal ribosomal protein uL5 family.</text>
</comment>
<dbReference type="GO" id="GO:1990904">
    <property type="term" value="C:ribonucleoprotein complex"/>
    <property type="evidence" value="ECO:0007669"/>
    <property type="project" value="UniProtKB-KW"/>
</dbReference>
<keyword evidence="5" id="KW-0820">tRNA-binding</keyword>
<keyword evidence="5" id="KW-0699">rRNA-binding</keyword>
<evidence type="ECO:0000259" key="8">
    <source>
        <dbReference type="Pfam" id="PF00673"/>
    </source>
</evidence>
<evidence type="ECO:0000256" key="1">
    <source>
        <dbReference type="ARBA" id="ARBA00008553"/>
    </source>
</evidence>
<evidence type="ECO:0000313" key="10">
    <source>
        <dbReference type="Proteomes" id="UP000298337"/>
    </source>
</evidence>
<dbReference type="GO" id="GO:0003735">
    <property type="term" value="F:structural constituent of ribosome"/>
    <property type="evidence" value="ECO:0007669"/>
    <property type="project" value="InterPro"/>
</dbReference>
<comment type="caution">
    <text evidence="9">The sequence shown here is derived from an EMBL/GenBank/DDBJ whole genome shotgun (WGS) entry which is preliminary data.</text>
</comment>
<dbReference type="PROSITE" id="PS00358">
    <property type="entry name" value="RIBOSOMAL_L5"/>
    <property type="match status" value="1"/>
</dbReference>
<dbReference type="SUPFAM" id="SSF55282">
    <property type="entry name" value="RL5-like"/>
    <property type="match status" value="1"/>
</dbReference>
<dbReference type="OrthoDB" id="9806626at2"/>
<dbReference type="Proteomes" id="UP000298337">
    <property type="component" value="Unassembled WGS sequence"/>
</dbReference>
<dbReference type="EMBL" id="SRLA01000001">
    <property type="protein sequence ID" value="TGE10015.1"/>
    <property type="molecule type" value="Genomic_DNA"/>
</dbReference>
<dbReference type="Pfam" id="PF00281">
    <property type="entry name" value="Ribosomal_L5"/>
    <property type="match status" value="1"/>
</dbReference>
<proteinExistence type="inferred from homology"/>
<name>A0A4Z0PBJ6_9BACT</name>
<dbReference type="GO" id="GO:0006412">
    <property type="term" value="P:translation"/>
    <property type="evidence" value="ECO:0007669"/>
    <property type="project" value="UniProtKB-UniRule"/>
</dbReference>
<dbReference type="InterPro" id="IPR031310">
    <property type="entry name" value="Ribosomal_uL5_N"/>
</dbReference>
<evidence type="ECO:0000313" key="9">
    <source>
        <dbReference type="EMBL" id="TGE10015.1"/>
    </source>
</evidence>
<keyword evidence="10" id="KW-1185">Reference proteome</keyword>
<reference evidence="9 10" key="1">
    <citation type="submission" date="2019-04" db="EMBL/GenBank/DDBJ databases">
        <authorList>
            <person name="Feng G."/>
            <person name="Zhang J."/>
            <person name="Zhu H."/>
        </authorList>
    </citation>
    <scope>NUCLEOTIDE SEQUENCE [LARGE SCALE GENOMIC DNA]</scope>
    <source>
        <strain evidence="9 10">92R-1</strain>
    </source>
</reference>
<dbReference type="InterPro" id="IPR022803">
    <property type="entry name" value="Ribosomal_uL5_dom_sf"/>
</dbReference>
<dbReference type="PIRSF" id="PIRSF002161">
    <property type="entry name" value="Ribosomal_L5"/>
    <property type="match status" value="1"/>
</dbReference>